<comment type="similarity">
    <text evidence="1">Belongs to the pseudouridine synthase TruD family.</text>
</comment>
<dbReference type="EMBL" id="JAKELL010000004">
    <property type="protein sequence ID" value="KAH8999247.1"/>
    <property type="molecule type" value="Genomic_DNA"/>
</dbReference>
<evidence type="ECO:0000256" key="2">
    <source>
        <dbReference type="ARBA" id="ARBA00022694"/>
    </source>
</evidence>
<reference evidence="6" key="1">
    <citation type="submission" date="2022-01" db="EMBL/GenBank/DDBJ databases">
        <title>Comparative genomics reveals a dynamic genome evolution in the ectomycorrhizal milk-cap (Lactarius) mushrooms.</title>
        <authorList>
            <consortium name="DOE Joint Genome Institute"/>
            <person name="Lebreton A."/>
            <person name="Tang N."/>
            <person name="Kuo A."/>
            <person name="LaButti K."/>
            <person name="Drula E."/>
            <person name="Barry K."/>
            <person name="Clum A."/>
            <person name="Lipzen A."/>
            <person name="Mousain D."/>
            <person name="Ng V."/>
            <person name="Wang R."/>
            <person name="Wang X."/>
            <person name="Dai Y."/>
            <person name="Henrissat B."/>
            <person name="Grigoriev I.V."/>
            <person name="Guerin-Laguette A."/>
            <person name="Yu F."/>
            <person name="Martin F.M."/>
        </authorList>
    </citation>
    <scope>NUCLEOTIDE SEQUENCE</scope>
    <source>
        <strain evidence="6">QP</strain>
    </source>
</reference>
<feature type="compositionally biased region" description="Gly residues" evidence="4">
    <location>
        <begin position="352"/>
        <end position="361"/>
    </location>
</feature>
<dbReference type="AlphaFoldDB" id="A0AAD4LSU3"/>
<dbReference type="PIRSF" id="PIRSF037016">
    <property type="entry name" value="Pseudouridin_synth_euk_prd"/>
    <property type="match status" value="1"/>
</dbReference>
<dbReference type="InterPro" id="IPR020119">
    <property type="entry name" value="PsdUridine_synth_TruD_CS"/>
</dbReference>
<dbReference type="PANTHER" id="PTHR13326:SF21">
    <property type="entry name" value="PSEUDOURIDYLATE SYNTHASE PUS7L"/>
    <property type="match status" value="1"/>
</dbReference>
<dbReference type="Proteomes" id="UP001201163">
    <property type="component" value="Unassembled WGS sequence"/>
</dbReference>
<evidence type="ECO:0000313" key="7">
    <source>
        <dbReference type="Proteomes" id="UP001201163"/>
    </source>
</evidence>
<dbReference type="CDD" id="cd02576">
    <property type="entry name" value="PseudoU_synth_ScPUS7"/>
    <property type="match status" value="1"/>
</dbReference>
<proteinExistence type="inferred from homology"/>
<feature type="region of interest" description="Disordered" evidence="4">
    <location>
        <begin position="132"/>
        <end position="196"/>
    </location>
</feature>
<sequence>MMPSHEPLDNTAEAPPLKRIKIDDTAVETNIQAATPPASSVISPDTAVPNELGANILPPSHSLLGIAPPLQDENGAIIRLMESDVGISEYVAKDAPKIGGIIKQRFTDFLVYEVDQDSNVVHIKSIEMPEPPAKKAKEAEGTPIEVGAGVPSPKEVSAAIEQAATDSGTDPLAETLDPAHGDSTEPASSESRVPGVPWPDVFTTRLAPFLSAEQIEGIKKMFLEGPNPPFVSDAGWTGRLASKTNDSSISDSGAVGEDADTNPRKQDEAMKRGGRRDRGARGGRGGRRGGRPVVEDHRKVISDPIVSKQTRTSFHQTVRELFSGKLDSETDMSEPINAGDGSRIVVRWARRGNGGGTGRGGARTERAPRGTYPPYIHFTLQKTNRDTQDALQYLARTLHVPAKDLSTAGTKDKRGVTIQRVALRRGTKTVEDIWKLANGVPTRQSADDAVRNRGERGVRTADFVYRKAALELGMLKGNAFVITLRNVQVDSVEALDKVMGSVKERGFINYYGMQRFGTAAIPTHSIGLALLKSDWHLAVSLILRPRPGEHPDVLAARRAWLDDGDLDRALTLLPRRVVAERCILESYQKQHGETRNALGALSTIPRNLRLMYVHAYQSYVWNAIVSERIKTWGADRPVPGDLVLESGAGTAGRTEVDVEDGESATMQSGADVEELPTSRKNDKKPWQPPRVRTLTEEDVDKYSIFDVVMPLPGNDVAFPGGALGQKYREYLIQDGLDPDNFQRRQKEYTLSGSYRNILHLPKELSWSVLRYTDPDVPLAQSDEDQLLGYDAPAPTPDGRFLALQIRLILGTAAYATMALREVTKTDTSSHFQSGLTQVSEDQRFKGVDGDDLSLMEVTT</sequence>
<protein>
    <submittedName>
        <fullName evidence="6">tRNA pseudouridine synthase D</fullName>
    </submittedName>
</protein>
<feature type="compositionally biased region" description="Basic and acidic residues" evidence="4">
    <location>
        <begin position="676"/>
        <end position="685"/>
    </location>
</feature>
<feature type="region of interest" description="Disordered" evidence="4">
    <location>
        <begin position="350"/>
        <end position="372"/>
    </location>
</feature>
<evidence type="ECO:0000256" key="3">
    <source>
        <dbReference type="ARBA" id="ARBA00023235"/>
    </source>
</evidence>
<dbReference type="GO" id="GO:0001522">
    <property type="term" value="P:pseudouridine synthesis"/>
    <property type="evidence" value="ECO:0007669"/>
    <property type="project" value="InterPro"/>
</dbReference>
<dbReference type="GO" id="GO:0009982">
    <property type="term" value="F:pseudouridine synthase activity"/>
    <property type="evidence" value="ECO:0007669"/>
    <property type="project" value="InterPro"/>
</dbReference>
<feature type="domain" description="TRUD" evidence="5">
    <location>
        <begin position="506"/>
        <end position="760"/>
    </location>
</feature>
<evidence type="ECO:0000256" key="4">
    <source>
        <dbReference type="SAM" id="MobiDB-lite"/>
    </source>
</evidence>
<evidence type="ECO:0000313" key="6">
    <source>
        <dbReference type="EMBL" id="KAH8999247.1"/>
    </source>
</evidence>
<accession>A0AAD4LSU3</accession>
<dbReference type="PROSITE" id="PS50984">
    <property type="entry name" value="TRUD"/>
    <property type="match status" value="1"/>
</dbReference>
<dbReference type="GO" id="GO:0005634">
    <property type="term" value="C:nucleus"/>
    <property type="evidence" value="ECO:0007669"/>
    <property type="project" value="TreeGrafter"/>
</dbReference>
<name>A0AAD4LSU3_9AGAM</name>
<keyword evidence="7" id="KW-1185">Reference proteome</keyword>
<dbReference type="GO" id="GO:0003723">
    <property type="term" value="F:RNA binding"/>
    <property type="evidence" value="ECO:0007669"/>
    <property type="project" value="InterPro"/>
</dbReference>
<dbReference type="PROSITE" id="PS01268">
    <property type="entry name" value="UPF0024"/>
    <property type="match status" value="1"/>
</dbReference>
<evidence type="ECO:0000256" key="1">
    <source>
        <dbReference type="ARBA" id="ARBA00007953"/>
    </source>
</evidence>
<dbReference type="Pfam" id="PF01142">
    <property type="entry name" value="TruD"/>
    <property type="match status" value="1"/>
</dbReference>
<organism evidence="6 7">
    <name type="scientific">Lactarius akahatsu</name>
    <dbReference type="NCBI Taxonomy" id="416441"/>
    <lineage>
        <taxon>Eukaryota</taxon>
        <taxon>Fungi</taxon>
        <taxon>Dikarya</taxon>
        <taxon>Basidiomycota</taxon>
        <taxon>Agaricomycotina</taxon>
        <taxon>Agaricomycetes</taxon>
        <taxon>Russulales</taxon>
        <taxon>Russulaceae</taxon>
        <taxon>Lactarius</taxon>
    </lineage>
</organism>
<dbReference type="InterPro" id="IPR020103">
    <property type="entry name" value="PsdUridine_synth_cat_dom_sf"/>
</dbReference>
<feature type="region of interest" description="Disordered" evidence="4">
    <location>
        <begin position="234"/>
        <end position="296"/>
    </location>
</feature>
<dbReference type="InterPro" id="IPR042214">
    <property type="entry name" value="TruD_catalytic"/>
</dbReference>
<gene>
    <name evidence="6" type="ORF">EDB92DRAFT_1833187</name>
</gene>
<dbReference type="InterPro" id="IPR011760">
    <property type="entry name" value="PsdUridine_synth_TruD_insert"/>
</dbReference>
<dbReference type="GO" id="GO:0008033">
    <property type="term" value="P:tRNA processing"/>
    <property type="evidence" value="ECO:0007669"/>
    <property type="project" value="UniProtKB-KW"/>
</dbReference>
<comment type="caution">
    <text evidence="6">The sequence shown here is derived from an EMBL/GenBank/DDBJ whole genome shotgun (WGS) entry which is preliminary data.</text>
</comment>
<feature type="compositionally biased region" description="Basic and acidic residues" evidence="4">
    <location>
        <begin position="261"/>
        <end position="280"/>
    </location>
</feature>
<evidence type="ECO:0000259" key="5">
    <source>
        <dbReference type="PROSITE" id="PS50984"/>
    </source>
</evidence>
<feature type="region of interest" description="Disordered" evidence="4">
    <location>
        <begin position="643"/>
        <end position="690"/>
    </location>
</feature>
<dbReference type="SUPFAM" id="SSF55120">
    <property type="entry name" value="Pseudouridine synthase"/>
    <property type="match status" value="1"/>
</dbReference>
<dbReference type="InterPro" id="IPR001656">
    <property type="entry name" value="PsdUridine_synth_TruD"/>
</dbReference>
<keyword evidence="3" id="KW-0413">Isomerase</keyword>
<dbReference type="NCBIfam" id="TIGR00094">
    <property type="entry name" value="tRNA_TruD_broad"/>
    <property type="match status" value="1"/>
</dbReference>
<dbReference type="Gene3D" id="3.30.2350.20">
    <property type="entry name" value="TruD, catalytic domain"/>
    <property type="match status" value="2"/>
</dbReference>
<keyword evidence="2" id="KW-0819">tRNA processing</keyword>
<dbReference type="PANTHER" id="PTHR13326">
    <property type="entry name" value="TRNA PSEUDOURIDINE SYNTHASE D"/>
    <property type="match status" value="1"/>
</dbReference>
<feature type="compositionally biased region" description="Polar residues" evidence="4">
    <location>
        <begin position="242"/>
        <end position="251"/>
    </location>
</feature>